<sequence length="647" mass="73437">MGSAGRRQQPFLMDQTCNPRCSSSETQCLHCPKWIPAAATRKLLLFNAALVYRHVHGKPVPSDFSFMHSFEYENRLAEKGQSSLPARISICNQARLVPPVFDMLLLLARTKNNNSLVNSTDFGIIFNARLPYIEGRASLLVLMRHRPEERREERNHPAGDAAAQCLLLGALKIREFDDARVWRLTPAFRIRCAGAAAAFPFLVTSNPSSPRPKSSSFPSSRKILESSVGESHSRSPHIPENFVESSELKNTNELDSFNKDVQAFHPLFPPFRQSKPKRPSKKIAKDDLEASSDIKDIKSQVDSSIKARKLLSKTDDDFNGKKIYSKVGKREYLGELVHRDKQEGEEEEDLLEWYDADFQEREENLEEEGDYRGRQVLEDSKEEKKLWSFKNCDSFAFITSEDDIDEDYTETSEPLLAHPLILPYARTPRPRYFSNDVSTENVLKSLPRRPPSPERHILPGRFDLRKEKKRFEEERKKNDVKNYVRESKNRIAQGLMEMIVNGYEVDTVISSLVLQLILEEVVFSIDFVDNDSDVHSLLTIATTVVLEELKISWLSDSTDSRFDEESKSLLSPNGPIQATCSWALARTATATGFALKRNVALSYRDTEGQFISYAQVSLHRSHGNNGNSVVSVPPRESSGLINIHGFP</sequence>
<dbReference type="AlphaFoldDB" id="A0ABD2B0U9"/>
<comment type="caution">
    <text evidence="2">The sequence shown here is derived from an EMBL/GenBank/DDBJ whole genome shotgun (WGS) entry which is preliminary data.</text>
</comment>
<evidence type="ECO:0000313" key="2">
    <source>
        <dbReference type="EMBL" id="KAL2726484.1"/>
    </source>
</evidence>
<proteinExistence type="predicted"/>
<accession>A0ABD2B0U9</accession>
<keyword evidence="3" id="KW-1185">Reference proteome</keyword>
<feature type="region of interest" description="Disordered" evidence="1">
    <location>
        <begin position="206"/>
        <end position="240"/>
    </location>
</feature>
<feature type="compositionally biased region" description="Low complexity" evidence="1">
    <location>
        <begin position="206"/>
        <end position="220"/>
    </location>
</feature>
<reference evidence="2 3" key="1">
    <citation type="journal article" date="2024" name="Ann. Entomol. Soc. Am.">
        <title>Genomic analyses of the southern and eastern yellowjacket wasps (Hymenoptera: Vespidae) reveal evolutionary signatures of social life.</title>
        <authorList>
            <person name="Catto M.A."/>
            <person name="Caine P.B."/>
            <person name="Orr S.E."/>
            <person name="Hunt B.G."/>
            <person name="Goodisman M.A.D."/>
        </authorList>
    </citation>
    <scope>NUCLEOTIDE SEQUENCE [LARGE SCALE GENOMIC DNA]</scope>
    <source>
        <strain evidence="2">233</strain>
        <tissue evidence="2">Head and thorax</tissue>
    </source>
</reference>
<dbReference type="EMBL" id="JAUDFV010000133">
    <property type="protein sequence ID" value="KAL2726484.1"/>
    <property type="molecule type" value="Genomic_DNA"/>
</dbReference>
<gene>
    <name evidence="2" type="ORF">V1478_006762</name>
</gene>
<dbReference type="Proteomes" id="UP001607302">
    <property type="component" value="Unassembled WGS sequence"/>
</dbReference>
<feature type="region of interest" description="Disordered" evidence="1">
    <location>
        <begin position="268"/>
        <end position="287"/>
    </location>
</feature>
<organism evidence="2 3">
    <name type="scientific">Vespula squamosa</name>
    <name type="common">Southern yellow jacket</name>
    <name type="synonym">Wasp</name>
    <dbReference type="NCBI Taxonomy" id="30214"/>
    <lineage>
        <taxon>Eukaryota</taxon>
        <taxon>Metazoa</taxon>
        <taxon>Ecdysozoa</taxon>
        <taxon>Arthropoda</taxon>
        <taxon>Hexapoda</taxon>
        <taxon>Insecta</taxon>
        <taxon>Pterygota</taxon>
        <taxon>Neoptera</taxon>
        <taxon>Endopterygota</taxon>
        <taxon>Hymenoptera</taxon>
        <taxon>Apocrita</taxon>
        <taxon>Aculeata</taxon>
        <taxon>Vespoidea</taxon>
        <taxon>Vespidae</taxon>
        <taxon>Vespinae</taxon>
        <taxon>Vespula</taxon>
    </lineage>
</organism>
<name>A0ABD2B0U9_VESSQ</name>
<protein>
    <submittedName>
        <fullName evidence="2">Uncharacterized protein</fullName>
    </submittedName>
</protein>
<evidence type="ECO:0000256" key="1">
    <source>
        <dbReference type="SAM" id="MobiDB-lite"/>
    </source>
</evidence>
<evidence type="ECO:0000313" key="3">
    <source>
        <dbReference type="Proteomes" id="UP001607302"/>
    </source>
</evidence>